<evidence type="ECO:0000313" key="16">
    <source>
        <dbReference type="Proteomes" id="UP000016568"/>
    </source>
</evidence>
<gene>
    <name evidence="15" type="ORF">NT2_09_01620</name>
</gene>
<keyword evidence="10 11" id="KW-0998">Cell outer membrane</keyword>
<dbReference type="InterPro" id="IPR012910">
    <property type="entry name" value="Plug_dom"/>
</dbReference>
<reference evidence="15 16" key="1">
    <citation type="submission" date="2013-09" db="EMBL/GenBank/DDBJ databases">
        <title>Whole genome shotgun sequence of Novosphingobium tardaugens NBRC 16725.</title>
        <authorList>
            <person name="Isaki S."/>
            <person name="Hosoyama A."/>
            <person name="Tsuchikane K."/>
            <person name="Katsumata H."/>
            <person name="Ando Y."/>
            <person name="Yamazaki S."/>
            <person name="Fujita N."/>
        </authorList>
    </citation>
    <scope>NUCLEOTIDE SEQUENCE [LARGE SCALE GENOMIC DNA]</scope>
    <source>
        <strain evidence="15 16">NBRC 16725</strain>
    </source>
</reference>
<name>U3A732_9SPHN</name>
<comment type="caution">
    <text evidence="15">The sequence shown here is derived from an EMBL/GenBank/DDBJ whole genome shotgun (WGS) entry which is preliminary data.</text>
</comment>
<dbReference type="Proteomes" id="UP000016568">
    <property type="component" value="Unassembled WGS sequence"/>
</dbReference>
<dbReference type="PANTHER" id="PTHR32552">
    <property type="entry name" value="FERRICHROME IRON RECEPTOR-RELATED"/>
    <property type="match status" value="1"/>
</dbReference>
<accession>U3A732</accession>
<dbReference type="InterPro" id="IPR039426">
    <property type="entry name" value="TonB-dep_rcpt-like"/>
</dbReference>
<evidence type="ECO:0000256" key="2">
    <source>
        <dbReference type="ARBA" id="ARBA00022448"/>
    </source>
</evidence>
<dbReference type="InterPro" id="IPR000531">
    <property type="entry name" value="Beta-barrel_TonB"/>
</dbReference>
<dbReference type="EMBL" id="BASZ01000009">
    <property type="protein sequence ID" value="GAD50553.1"/>
    <property type="molecule type" value="Genomic_DNA"/>
</dbReference>
<evidence type="ECO:0000256" key="6">
    <source>
        <dbReference type="ARBA" id="ARBA00023004"/>
    </source>
</evidence>
<proteinExistence type="inferred from homology"/>
<dbReference type="InterPro" id="IPR036942">
    <property type="entry name" value="Beta-barrel_TonB_sf"/>
</dbReference>
<dbReference type="SUPFAM" id="SSF56935">
    <property type="entry name" value="Porins"/>
    <property type="match status" value="1"/>
</dbReference>
<dbReference type="AlphaFoldDB" id="U3A732"/>
<keyword evidence="2 11" id="KW-0813">Transport</keyword>
<protein>
    <submittedName>
        <fullName evidence="15">Putative TonB-dependent receptor</fullName>
    </submittedName>
</protein>
<keyword evidence="15" id="KW-0675">Receptor</keyword>
<evidence type="ECO:0000256" key="3">
    <source>
        <dbReference type="ARBA" id="ARBA00022452"/>
    </source>
</evidence>
<evidence type="ECO:0000256" key="4">
    <source>
        <dbReference type="ARBA" id="ARBA00022496"/>
    </source>
</evidence>
<evidence type="ECO:0000256" key="8">
    <source>
        <dbReference type="ARBA" id="ARBA00023077"/>
    </source>
</evidence>
<dbReference type="Gene3D" id="2.40.170.20">
    <property type="entry name" value="TonB-dependent receptor, beta-barrel domain"/>
    <property type="match status" value="1"/>
</dbReference>
<comment type="subcellular location">
    <subcellularLocation>
        <location evidence="1 11">Cell outer membrane</location>
        <topology evidence="1 11">Multi-pass membrane protein</topology>
    </subcellularLocation>
</comment>
<evidence type="ECO:0000256" key="9">
    <source>
        <dbReference type="ARBA" id="ARBA00023136"/>
    </source>
</evidence>
<dbReference type="KEGG" id="ntd:EGO55_04810"/>
<evidence type="ECO:0000313" key="15">
    <source>
        <dbReference type="EMBL" id="GAD50553.1"/>
    </source>
</evidence>
<dbReference type="eggNOG" id="COG4206">
    <property type="taxonomic scope" value="Bacteria"/>
</dbReference>
<keyword evidence="16" id="KW-1185">Reference proteome</keyword>
<dbReference type="PANTHER" id="PTHR32552:SF81">
    <property type="entry name" value="TONB-DEPENDENT OUTER MEMBRANE RECEPTOR"/>
    <property type="match status" value="1"/>
</dbReference>
<dbReference type="GO" id="GO:0009279">
    <property type="term" value="C:cell outer membrane"/>
    <property type="evidence" value="ECO:0007669"/>
    <property type="project" value="UniProtKB-SubCell"/>
</dbReference>
<evidence type="ECO:0000256" key="10">
    <source>
        <dbReference type="ARBA" id="ARBA00023237"/>
    </source>
</evidence>
<evidence type="ECO:0000256" key="7">
    <source>
        <dbReference type="ARBA" id="ARBA00023065"/>
    </source>
</evidence>
<feature type="domain" description="TonB-dependent receptor-like beta-barrel" evidence="13">
    <location>
        <begin position="313"/>
        <end position="735"/>
    </location>
</feature>
<keyword evidence="7" id="KW-0406">Ion transport</keyword>
<keyword evidence="6" id="KW-0408">Iron</keyword>
<evidence type="ECO:0000256" key="5">
    <source>
        <dbReference type="ARBA" id="ARBA00022692"/>
    </source>
</evidence>
<dbReference type="RefSeq" id="WP_021691371.1">
    <property type="nucleotide sequence ID" value="NZ_BASZ01000009.1"/>
</dbReference>
<sequence>MSKTVNGLVAACLGVSGAPLFGQTIADTAGSTRVETPATPVGASTAPIEDIVVTARRREEKIQAVPVSVTAVNSGVLERLRIDQPDKLQNIVPNLASTPLASTVGGAITFIRGVGTSELLLSVDSPIATYVDGVYLGRNVSANLGVIAPERAEVLRGPQGTLFGRNTTGGAISLATPRPKEHFALEVKGGIGSFRERYGQFRVDSGELGSTGLSAIVAFQHRQTNGIIDNPLTSGRDDPGAVNSDAVFAKIHGEWGGLRVDYSYDYANIHGAPGAFQISYASQAFRDYYGKSPSLGGAALVIDPERHGTLAFRPLPRQVVKSWGHALTAELDLSDALMVKSITAYRDYDATQPNAYAPSNLRGVTTGGVAEVGPFQSNAGTIRKQNQFSQEVQLLGTFDHLNFVIGGFYFEEDAEEVAPTSFTFLIPPGRTIGMPLASATNYAVKARSHAIFGQVSYHPPFADDRLELTAGGRYTRDRKSIAQTKPTGRSDQRSYDNFSYNVSLAYKLRPETLLFGRIGTGYRSGGFNARAGAGVDFVFAPEKVTSYELGLKSDWLGGIVRTNLAAFYTDYNDLQVTQYTGTGTGGGTGFTRNADATLKGFELETTVAPTRNLRIDGSVGYVKARFNRIFFPDPVTGELRNFAAISHFPYVPAWTAHGAIQYTFSPFDNGIEPSIRLDYSWRSRRWFHTNNLANLNPFNDRIAGAAYGLLGASVVLADIPIGGSKAQLTFFAENLLDADYRVQGIDFGSLGFAGNVYGTPRRLGADLKLAF</sequence>
<dbReference type="OrthoDB" id="9760333at2"/>
<evidence type="ECO:0000256" key="1">
    <source>
        <dbReference type="ARBA" id="ARBA00004571"/>
    </source>
</evidence>
<feature type="domain" description="TonB-dependent receptor plug" evidence="14">
    <location>
        <begin position="62"/>
        <end position="171"/>
    </location>
</feature>
<keyword evidence="3 11" id="KW-1134">Transmembrane beta strand</keyword>
<keyword evidence="9 11" id="KW-0472">Membrane</keyword>
<evidence type="ECO:0000259" key="13">
    <source>
        <dbReference type="Pfam" id="PF00593"/>
    </source>
</evidence>
<dbReference type="GO" id="GO:0006826">
    <property type="term" value="P:iron ion transport"/>
    <property type="evidence" value="ECO:0007669"/>
    <property type="project" value="UniProtKB-KW"/>
</dbReference>
<evidence type="ECO:0000256" key="11">
    <source>
        <dbReference type="PROSITE-ProRule" id="PRU01360"/>
    </source>
</evidence>
<evidence type="ECO:0000256" key="12">
    <source>
        <dbReference type="RuleBase" id="RU003357"/>
    </source>
</evidence>
<comment type="similarity">
    <text evidence="11 12">Belongs to the TonB-dependent receptor family.</text>
</comment>
<evidence type="ECO:0000259" key="14">
    <source>
        <dbReference type="Pfam" id="PF07715"/>
    </source>
</evidence>
<dbReference type="PROSITE" id="PS52016">
    <property type="entry name" value="TONB_DEPENDENT_REC_3"/>
    <property type="match status" value="1"/>
</dbReference>
<keyword evidence="4" id="KW-0410">Iron transport</keyword>
<keyword evidence="5 11" id="KW-0812">Transmembrane</keyword>
<dbReference type="Pfam" id="PF07715">
    <property type="entry name" value="Plug"/>
    <property type="match status" value="1"/>
</dbReference>
<dbReference type="Pfam" id="PF00593">
    <property type="entry name" value="TonB_dep_Rec_b-barrel"/>
    <property type="match status" value="1"/>
</dbReference>
<organism evidence="15 16">
    <name type="scientific">Caenibius tardaugens NBRC 16725</name>
    <dbReference type="NCBI Taxonomy" id="1219035"/>
    <lineage>
        <taxon>Bacteria</taxon>
        <taxon>Pseudomonadati</taxon>
        <taxon>Pseudomonadota</taxon>
        <taxon>Alphaproteobacteria</taxon>
        <taxon>Sphingomonadales</taxon>
        <taxon>Erythrobacteraceae</taxon>
        <taxon>Caenibius</taxon>
    </lineage>
</organism>
<keyword evidence="8 12" id="KW-0798">TonB box</keyword>